<evidence type="ECO:0000313" key="2">
    <source>
        <dbReference type="Proteomes" id="UP000593561"/>
    </source>
</evidence>
<accession>A0A7J8T676</accession>
<dbReference type="AlphaFoldDB" id="A0A7J8T676"/>
<comment type="caution">
    <text evidence="1">The sequence shown here is derived from an EMBL/GenBank/DDBJ whole genome shotgun (WGS) entry which is preliminary data.</text>
</comment>
<dbReference type="Proteomes" id="UP000593561">
    <property type="component" value="Unassembled WGS sequence"/>
</dbReference>
<gene>
    <name evidence="1" type="ORF">Godav_029883</name>
</gene>
<dbReference type="EMBL" id="JABFAC010000311">
    <property type="protein sequence ID" value="MBA0633545.1"/>
    <property type="molecule type" value="Genomic_DNA"/>
</dbReference>
<evidence type="ECO:0000313" key="1">
    <source>
        <dbReference type="EMBL" id="MBA0633545.1"/>
    </source>
</evidence>
<name>A0A7J8T676_GOSDV</name>
<proteinExistence type="predicted"/>
<sequence>MMAILVQNGLKKVVTGKKSREYSIAGGIDGEDLICLVEKVRNSLCN</sequence>
<protein>
    <submittedName>
        <fullName evidence="1">Uncharacterized protein</fullName>
    </submittedName>
</protein>
<keyword evidence="2" id="KW-1185">Reference proteome</keyword>
<organism evidence="1 2">
    <name type="scientific">Gossypium davidsonii</name>
    <name type="common">Davidson's cotton</name>
    <name type="synonym">Gossypium klotzschianum subsp. davidsonii</name>
    <dbReference type="NCBI Taxonomy" id="34287"/>
    <lineage>
        <taxon>Eukaryota</taxon>
        <taxon>Viridiplantae</taxon>
        <taxon>Streptophyta</taxon>
        <taxon>Embryophyta</taxon>
        <taxon>Tracheophyta</taxon>
        <taxon>Spermatophyta</taxon>
        <taxon>Magnoliopsida</taxon>
        <taxon>eudicotyledons</taxon>
        <taxon>Gunneridae</taxon>
        <taxon>Pentapetalae</taxon>
        <taxon>rosids</taxon>
        <taxon>malvids</taxon>
        <taxon>Malvales</taxon>
        <taxon>Malvaceae</taxon>
        <taxon>Malvoideae</taxon>
        <taxon>Gossypium</taxon>
    </lineage>
</organism>
<reference evidence="1 2" key="1">
    <citation type="journal article" date="2019" name="Genome Biol. Evol.">
        <title>Insights into the evolution of the New World diploid cottons (Gossypium, subgenus Houzingenia) based on genome sequencing.</title>
        <authorList>
            <person name="Grover C.E."/>
            <person name="Arick M.A. 2nd"/>
            <person name="Thrash A."/>
            <person name="Conover J.L."/>
            <person name="Sanders W.S."/>
            <person name="Peterson D.G."/>
            <person name="Frelichowski J.E."/>
            <person name="Scheffler J.A."/>
            <person name="Scheffler B.E."/>
            <person name="Wendel J.F."/>
        </authorList>
    </citation>
    <scope>NUCLEOTIDE SEQUENCE [LARGE SCALE GENOMIC DNA]</scope>
    <source>
        <strain evidence="1">27</strain>
        <tissue evidence="1">Leaf</tissue>
    </source>
</reference>